<dbReference type="EMBL" id="NWTC01000009">
    <property type="protein sequence ID" value="PDT47222.1"/>
    <property type="molecule type" value="Genomic_DNA"/>
</dbReference>
<dbReference type="AlphaFoldDB" id="A0A2A6LYA4"/>
<accession>A0A2A6LYA4</accession>
<protein>
    <submittedName>
        <fullName evidence="1">Uncharacterized protein</fullName>
    </submittedName>
</protein>
<evidence type="ECO:0000313" key="1">
    <source>
        <dbReference type="EMBL" id="PDT47222.1"/>
    </source>
</evidence>
<gene>
    <name evidence="1" type="ORF">CO661_13630</name>
</gene>
<organism evidence="1 2">
    <name type="scientific">Rhizobium fredii</name>
    <name type="common">Sinorhizobium fredii</name>
    <dbReference type="NCBI Taxonomy" id="380"/>
    <lineage>
        <taxon>Bacteria</taxon>
        <taxon>Pseudomonadati</taxon>
        <taxon>Pseudomonadota</taxon>
        <taxon>Alphaproteobacteria</taxon>
        <taxon>Hyphomicrobiales</taxon>
        <taxon>Rhizobiaceae</taxon>
        <taxon>Sinorhizobium/Ensifer group</taxon>
        <taxon>Sinorhizobium</taxon>
    </lineage>
</organism>
<dbReference type="Proteomes" id="UP000220353">
    <property type="component" value="Unassembled WGS sequence"/>
</dbReference>
<reference evidence="1 2" key="1">
    <citation type="submission" date="2017-09" db="EMBL/GenBank/DDBJ databases">
        <title>Comparative genomics of rhizobia isolated from Phaseolus vulgaris in China.</title>
        <authorList>
            <person name="Tong W."/>
        </authorList>
    </citation>
    <scope>NUCLEOTIDE SEQUENCE [LARGE SCALE GENOMIC DNA]</scope>
    <source>
        <strain evidence="1 2">PCH1</strain>
    </source>
</reference>
<comment type="caution">
    <text evidence="1">The sequence shown here is derived from an EMBL/GenBank/DDBJ whole genome shotgun (WGS) entry which is preliminary data.</text>
</comment>
<name>A0A2A6LYA4_RHIFR</name>
<proteinExistence type="predicted"/>
<evidence type="ECO:0000313" key="2">
    <source>
        <dbReference type="Proteomes" id="UP000220353"/>
    </source>
</evidence>
<sequence length="75" mass="8397">MQSPTKAPLQRRAPYQARKGRCSTSNCCMSFSLDRGRFKETCSSDRPLIERPAAVSLFAGVRSRSYIIAAIEKEL</sequence>